<name>A0AAN7W6R3_9SACH</name>
<organism evidence="3 4">
    <name type="scientific">Arxiozyma heterogenica</name>
    <dbReference type="NCBI Taxonomy" id="278026"/>
    <lineage>
        <taxon>Eukaryota</taxon>
        <taxon>Fungi</taxon>
        <taxon>Dikarya</taxon>
        <taxon>Ascomycota</taxon>
        <taxon>Saccharomycotina</taxon>
        <taxon>Saccharomycetes</taxon>
        <taxon>Saccharomycetales</taxon>
        <taxon>Saccharomycetaceae</taxon>
        <taxon>Arxiozyma</taxon>
    </lineage>
</organism>
<accession>A0AAN7W6R3</accession>
<comment type="caution">
    <text evidence="3">The sequence shown here is derived from an EMBL/GenBank/DDBJ whole genome shotgun (WGS) entry which is preliminary data.</text>
</comment>
<keyword evidence="4" id="KW-1185">Reference proteome</keyword>
<reference evidence="4" key="1">
    <citation type="submission" date="2023-07" db="EMBL/GenBank/DDBJ databases">
        <title>A draft genome of Kazachstania heterogenica Y-27499.</title>
        <authorList>
            <person name="Donic C."/>
            <person name="Kralova J.S."/>
            <person name="Fidel L."/>
            <person name="Ben-Dor S."/>
            <person name="Jung S."/>
        </authorList>
    </citation>
    <scope>NUCLEOTIDE SEQUENCE [LARGE SCALE GENOMIC DNA]</scope>
    <source>
        <strain evidence="4">Y27499</strain>
    </source>
</reference>
<dbReference type="Proteomes" id="UP001306508">
    <property type="component" value="Unassembled WGS sequence"/>
</dbReference>
<evidence type="ECO:0000256" key="2">
    <source>
        <dbReference type="SAM" id="MobiDB-lite"/>
    </source>
</evidence>
<gene>
    <name evidence="3" type="ORF">RI543_000034</name>
</gene>
<keyword evidence="1" id="KW-0175">Coiled coil</keyword>
<evidence type="ECO:0000256" key="1">
    <source>
        <dbReference type="SAM" id="Coils"/>
    </source>
</evidence>
<dbReference type="AlphaFoldDB" id="A0AAN7W6R3"/>
<dbReference type="EMBL" id="JAWIZZ010000002">
    <property type="protein sequence ID" value="KAK5782481.1"/>
    <property type="molecule type" value="Genomic_DNA"/>
</dbReference>
<feature type="compositionally biased region" description="Low complexity" evidence="2">
    <location>
        <begin position="69"/>
        <end position="85"/>
    </location>
</feature>
<feature type="coiled-coil region" evidence="1">
    <location>
        <begin position="39"/>
        <end position="66"/>
    </location>
</feature>
<evidence type="ECO:0000313" key="4">
    <source>
        <dbReference type="Proteomes" id="UP001306508"/>
    </source>
</evidence>
<proteinExistence type="predicted"/>
<evidence type="ECO:0000313" key="3">
    <source>
        <dbReference type="EMBL" id="KAK5782481.1"/>
    </source>
</evidence>
<feature type="region of interest" description="Disordered" evidence="2">
    <location>
        <begin position="66"/>
        <end position="92"/>
    </location>
</feature>
<protein>
    <submittedName>
        <fullName evidence="3">Uncharacterized protein</fullName>
    </submittedName>
</protein>
<sequence length="181" mass="20731">MSMSQAHQLLVVSNKANKVRRLSREEIINKMENEQDAIVIKLLREIDQLKRENNYLRSTINYLNKRHSSSNSNINNSKNNNNNDTSNHRNETHLPVFESDDESAIIIDNVNLNLYTPSHSRHSSINKGSITSNIEGHNYLSSHADVSGDYVTTTTINNINGDIMGNRRRRRTSSSVYHNIR</sequence>